<dbReference type="AlphaFoldDB" id="A0AAN7S806"/>
<gene>
    <name evidence="2" type="ORF">QYF61_016824</name>
</gene>
<organism evidence="2 3">
    <name type="scientific">Mycteria americana</name>
    <name type="common">Wood stork</name>
    <dbReference type="NCBI Taxonomy" id="33587"/>
    <lineage>
        <taxon>Eukaryota</taxon>
        <taxon>Metazoa</taxon>
        <taxon>Chordata</taxon>
        <taxon>Craniata</taxon>
        <taxon>Vertebrata</taxon>
        <taxon>Euteleostomi</taxon>
        <taxon>Archelosauria</taxon>
        <taxon>Archosauria</taxon>
        <taxon>Dinosauria</taxon>
        <taxon>Saurischia</taxon>
        <taxon>Theropoda</taxon>
        <taxon>Coelurosauria</taxon>
        <taxon>Aves</taxon>
        <taxon>Neognathae</taxon>
        <taxon>Neoaves</taxon>
        <taxon>Aequornithes</taxon>
        <taxon>Ciconiiformes</taxon>
        <taxon>Ciconiidae</taxon>
        <taxon>Mycteria</taxon>
    </lineage>
</organism>
<dbReference type="Proteomes" id="UP001333110">
    <property type="component" value="Unassembled WGS sequence"/>
</dbReference>
<feature type="region of interest" description="Disordered" evidence="1">
    <location>
        <begin position="261"/>
        <end position="282"/>
    </location>
</feature>
<accession>A0AAN7S806</accession>
<reference evidence="2 3" key="1">
    <citation type="journal article" date="2023" name="J. Hered.">
        <title>Chromosome-level genome of the wood stork (Mycteria americana) provides insight into avian chromosome evolution.</title>
        <authorList>
            <person name="Flamio R. Jr."/>
            <person name="Ramstad K.M."/>
        </authorList>
    </citation>
    <scope>NUCLEOTIDE SEQUENCE [LARGE SCALE GENOMIC DNA]</scope>
    <source>
        <strain evidence="2">JAX WOST 10</strain>
    </source>
</reference>
<feature type="region of interest" description="Disordered" evidence="1">
    <location>
        <begin position="51"/>
        <end position="141"/>
    </location>
</feature>
<evidence type="ECO:0000256" key="1">
    <source>
        <dbReference type="SAM" id="MobiDB-lite"/>
    </source>
</evidence>
<comment type="caution">
    <text evidence="2">The sequence shown here is derived from an EMBL/GenBank/DDBJ whole genome shotgun (WGS) entry which is preliminary data.</text>
</comment>
<feature type="compositionally biased region" description="Basic and acidic residues" evidence="1">
    <location>
        <begin position="261"/>
        <end position="275"/>
    </location>
</feature>
<evidence type="ECO:0000313" key="3">
    <source>
        <dbReference type="Proteomes" id="UP001333110"/>
    </source>
</evidence>
<sequence length="388" mass="42658">MYVSVPSYSPSTAVSGGLASPGSRAFCLAGSVDTKLLQLVLLCQWISAPSQIQDDESPGRNRKGVAVPSHPKHVPIRTDASRGAEGDEEHRGFAEDQSQRPTKRPLIFMHQEPKSHEESHRIQRRPAPDAAETRKTSPMRRHGGFFLSPLQVPCLLLRWAHVSLSAPFAANVPAEVLLVALLDNVNSSKALAFLMPALHSQLSQDSIPWDPTDRTLEQAKVLLQVHGIHAARTCHHPGTLKCPITWLVKVFSAMGEEIRESIQDRQEGKTDKESSSQEVQPCSSLPANVYEQLTSLDSEGHHVDAGDGENPHHSVFRKDVGFGLSPNMVRGLEHLCHGERLRELGLFSLEKRRLRGDLLASFQDIKGASKRDFLPRPAVTGQGAMVLN</sequence>
<proteinExistence type="predicted"/>
<name>A0AAN7S806_MYCAM</name>
<feature type="compositionally biased region" description="Basic and acidic residues" evidence="1">
    <location>
        <begin position="111"/>
        <end position="121"/>
    </location>
</feature>
<protein>
    <submittedName>
        <fullName evidence="2">Uncharacterized protein</fullName>
    </submittedName>
</protein>
<dbReference type="EMBL" id="JAUNZN010000001">
    <property type="protein sequence ID" value="KAK4831335.1"/>
    <property type="molecule type" value="Genomic_DNA"/>
</dbReference>
<evidence type="ECO:0000313" key="2">
    <source>
        <dbReference type="EMBL" id="KAK4831335.1"/>
    </source>
</evidence>
<feature type="compositionally biased region" description="Basic and acidic residues" evidence="1">
    <location>
        <begin position="79"/>
        <end position="98"/>
    </location>
</feature>
<keyword evidence="3" id="KW-1185">Reference proteome</keyword>